<organism evidence="2">
    <name type="scientific">Zea mays</name>
    <name type="common">Maize</name>
    <dbReference type="NCBI Taxonomy" id="4577"/>
    <lineage>
        <taxon>Eukaryota</taxon>
        <taxon>Viridiplantae</taxon>
        <taxon>Streptophyta</taxon>
        <taxon>Embryophyta</taxon>
        <taxon>Tracheophyta</taxon>
        <taxon>Spermatophyta</taxon>
        <taxon>Magnoliopsida</taxon>
        <taxon>Liliopsida</taxon>
        <taxon>Poales</taxon>
        <taxon>Poaceae</taxon>
        <taxon>PACMAD clade</taxon>
        <taxon>Panicoideae</taxon>
        <taxon>Andropogonodae</taxon>
        <taxon>Andropogoneae</taxon>
        <taxon>Tripsacinae</taxon>
        <taxon>Zea</taxon>
    </lineage>
</organism>
<reference evidence="2" key="1">
    <citation type="journal article" date="2009" name="Plant Mol. Biol.">
        <title>Insights into corn genes derived from large-scale cDNA sequencing.</title>
        <authorList>
            <person name="Alexandrov N.N."/>
            <person name="Brover V.V."/>
            <person name="Freidin S."/>
            <person name="Troukhan M.E."/>
            <person name="Tatarinova T.V."/>
            <person name="Zhang H."/>
            <person name="Swaller T.J."/>
            <person name="Lu Y.P."/>
            <person name="Bouck J."/>
            <person name="Flavell R.B."/>
            <person name="Feldmann K.A."/>
        </authorList>
    </citation>
    <scope>NUCLEOTIDE SEQUENCE</scope>
</reference>
<sequence>MSLFMWLVVRNRCWTAHRLAKCGLLHPPMCPLCDQAEETINHLFLSCIFARVFWFRLLQKVRLHNLSPKLGEENFDEWWHGEKELWLQHMPLLENALIL</sequence>
<dbReference type="Pfam" id="PF13966">
    <property type="entry name" value="zf-RVT"/>
    <property type="match status" value="1"/>
</dbReference>
<name>B6U5E0_MAIZE</name>
<dbReference type="InterPro" id="IPR026960">
    <property type="entry name" value="RVT-Znf"/>
</dbReference>
<dbReference type="AlphaFoldDB" id="B6U5E0"/>
<proteinExistence type="evidence at transcript level"/>
<accession>B6U5E0</accession>
<evidence type="ECO:0000259" key="1">
    <source>
        <dbReference type="Pfam" id="PF13966"/>
    </source>
</evidence>
<evidence type="ECO:0000313" key="2">
    <source>
        <dbReference type="EMBL" id="ACG44573.1"/>
    </source>
</evidence>
<feature type="domain" description="Reverse transcriptase zinc-binding" evidence="1">
    <location>
        <begin position="1"/>
        <end position="54"/>
    </location>
</feature>
<protein>
    <recommendedName>
        <fullName evidence="1">Reverse transcriptase zinc-binding domain-containing protein</fullName>
    </recommendedName>
</protein>
<dbReference type="EMBL" id="EU972455">
    <property type="protein sequence ID" value="ACG44573.1"/>
    <property type="molecule type" value="mRNA"/>
</dbReference>